<sequence length="79" mass="8830">MLMTYSKPMLLDSGNSSEIIKGQCGWGKELPFFDETGAVKGSYRRRKYRTEPCYGPGVVNICYVCKTETVSCSAEKDDC</sequence>
<evidence type="ECO:0000313" key="2">
    <source>
        <dbReference type="Proteomes" id="UP001244564"/>
    </source>
</evidence>
<dbReference type="Proteomes" id="UP001244564">
    <property type="component" value="Chromosome"/>
</dbReference>
<organism evidence="1 2">
    <name type="scientific">Lysinibacillus capsici</name>
    <dbReference type="NCBI Taxonomy" id="2115968"/>
    <lineage>
        <taxon>Bacteria</taxon>
        <taxon>Bacillati</taxon>
        <taxon>Bacillota</taxon>
        <taxon>Bacilli</taxon>
        <taxon>Bacillales</taxon>
        <taxon>Bacillaceae</taxon>
        <taxon>Lysinibacillus</taxon>
    </lineage>
</organism>
<keyword evidence="2" id="KW-1185">Reference proteome</keyword>
<dbReference type="RefSeq" id="WP_131521049.1">
    <property type="nucleotide sequence ID" value="NZ_CP122283.1"/>
</dbReference>
<proteinExistence type="predicted"/>
<name>A0ABY8KPB3_9BACI</name>
<dbReference type="EMBL" id="CP122283">
    <property type="protein sequence ID" value="WGF40822.1"/>
    <property type="molecule type" value="Genomic_DNA"/>
</dbReference>
<evidence type="ECO:0000313" key="1">
    <source>
        <dbReference type="EMBL" id="WGF40822.1"/>
    </source>
</evidence>
<protein>
    <submittedName>
        <fullName evidence="1">Uncharacterized protein</fullName>
    </submittedName>
</protein>
<accession>A0ABY8KPB3</accession>
<reference evidence="1 2" key="1">
    <citation type="submission" date="2023-04" db="EMBL/GenBank/DDBJ databases">
        <title>Genomic of Lysinibacillus capsici TSBLM.</title>
        <authorList>
            <person name="Hu X.S."/>
            <person name="Yu C.H."/>
        </authorList>
    </citation>
    <scope>NUCLEOTIDE SEQUENCE [LARGE SCALE GENOMIC DNA]</scope>
    <source>
        <strain evidence="1 2">TSBLM</strain>
    </source>
</reference>
<gene>
    <name evidence="1" type="ORF">QBO96_11430</name>
</gene>